<dbReference type="AlphaFoldDB" id="A0AAV5KZ74"/>
<protein>
    <submittedName>
        <fullName evidence="1">Uncharacterized protein</fullName>
    </submittedName>
</protein>
<proteinExistence type="predicted"/>
<accession>A0AAV5KZ74</accession>
<sequence>MRILKKPVSYCLSIFSVEFPAPFSFRVLRLSPGIPARRRAIHTSGVSWSISWKILRLRS</sequence>
<evidence type="ECO:0000313" key="2">
    <source>
        <dbReference type="Proteomes" id="UP001054252"/>
    </source>
</evidence>
<name>A0AAV5KZ74_9ROSI</name>
<reference evidence="1 2" key="1">
    <citation type="journal article" date="2021" name="Commun. Biol.">
        <title>The genome of Shorea leprosula (Dipterocarpaceae) highlights the ecological relevance of drought in aseasonal tropical rainforests.</title>
        <authorList>
            <person name="Ng K.K.S."/>
            <person name="Kobayashi M.J."/>
            <person name="Fawcett J.A."/>
            <person name="Hatakeyama M."/>
            <person name="Paape T."/>
            <person name="Ng C.H."/>
            <person name="Ang C.C."/>
            <person name="Tnah L.H."/>
            <person name="Lee C.T."/>
            <person name="Nishiyama T."/>
            <person name="Sese J."/>
            <person name="O'Brien M.J."/>
            <person name="Copetti D."/>
            <person name="Mohd Noor M.I."/>
            <person name="Ong R.C."/>
            <person name="Putra M."/>
            <person name="Sireger I.Z."/>
            <person name="Indrioko S."/>
            <person name="Kosugi Y."/>
            <person name="Izuno A."/>
            <person name="Isagi Y."/>
            <person name="Lee S.L."/>
            <person name="Shimizu K.K."/>
        </authorList>
    </citation>
    <scope>NUCLEOTIDE SEQUENCE [LARGE SCALE GENOMIC DNA]</scope>
    <source>
        <strain evidence="1">214</strain>
    </source>
</reference>
<evidence type="ECO:0000313" key="1">
    <source>
        <dbReference type="EMBL" id="GKV30039.1"/>
    </source>
</evidence>
<dbReference type="EMBL" id="BPVZ01000085">
    <property type="protein sequence ID" value="GKV30039.1"/>
    <property type="molecule type" value="Genomic_DNA"/>
</dbReference>
<dbReference type="Proteomes" id="UP001054252">
    <property type="component" value="Unassembled WGS sequence"/>
</dbReference>
<keyword evidence="2" id="KW-1185">Reference proteome</keyword>
<organism evidence="1 2">
    <name type="scientific">Rubroshorea leprosula</name>
    <dbReference type="NCBI Taxonomy" id="152421"/>
    <lineage>
        <taxon>Eukaryota</taxon>
        <taxon>Viridiplantae</taxon>
        <taxon>Streptophyta</taxon>
        <taxon>Embryophyta</taxon>
        <taxon>Tracheophyta</taxon>
        <taxon>Spermatophyta</taxon>
        <taxon>Magnoliopsida</taxon>
        <taxon>eudicotyledons</taxon>
        <taxon>Gunneridae</taxon>
        <taxon>Pentapetalae</taxon>
        <taxon>rosids</taxon>
        <taxon>malvids</taxon>
        <taxon>Malvales</taxon>
        <taxon>Dipterocarpaceae</taxon>
        <taxon>Rubroshorea</taxon>
    </lineage>
</organism>
<comment type="caution">
    <text evidence="1">The sequence shown here is derived from an EMBL/GenBank/DDBJ whole genome shotgun (WGS) entry which is preliminary data.</text>
</comment>
<gene>
    <name evidence="1" type="ORF">SLEP1_g38904</name>
</gene>